<dbReference type="Proteomes" id="UP000193396">
    <property type="component" value="Unassembled WGS sequence"/>
</dbReference>
<keyword evidence="3 9" id="KW-0479">Metal-binding</keyword>
<dbReference type="GO" id="GO:0030145">
    <property type="term" value="F:manganese ion binding"/>
    <property type="evidence" value="ECO:0007669"/>
    <property type="project" value="TreeGrafter"/>
</dbReference>
<feature type="domain" description="DXP reductoisomerase C-terminal" evidence="12">
    <location>
        <begin position="261"/>
        <end position="377"/>
    </location>
</feature>
<dbReference type="SUPFAM" id="SSF69055">
    <property type="entry name" value="1-deoxy-D-xylulose-5-phosphate reductoisomerase, C-terminal domain"/>
    <property type="match status" value="1"/>
</dbReference>
<dbReference type="NCBIfam" id="NF009114">
    <property type="entry name" value="PRK12464.1"/>
    <property type="match status" value="1"/>
</dbReference>
<dbReference type="GO" id="GO:0070402">
    <property type="term" value="F:NADPH binding"/>
    <property type="evidence" value="ECO:0007669"/>
    <property type="project" value="InterPro"/>
</dbReference>
<keyword evidence="7 9" id="KW-0414">Isoprene biosynthesis</keyword>
<feature type="binding site" evidence="9">
    <location>
        <position position="151"/>
    </location>
    <ligand>
        <name>1-deoxy-D-xylulose 5-phosphate</name>
        <dbReference type="ChEBI" id="CHEBI:57792"/>
    </ligand>
</feature>
<dbReference type="STRING" id="1293890.TALK_07465"/>
<dbReference type="RefSeq" id="WP_085617456.1">
    <property type="nucleotide sequence ID" value="NZ_JBLXHE010000010.1"/>
</dbReference>
<feature type="binding site" evidence="9">
    <location>
        <position position="199"/>
    </location>
    <ligand>
        <name>1-deoxy-D-xylulose 5-phosphate</name>
        <dbReference type="ChEBI" id="CHEBI:57792"/>
    </ligand>
</feature>
<evidence type="ECO:0000256" key="4">
    <source>
        <dbReference type="ARBA" id="ARBA00022857"/>
    </source>
</evidence>
<feature type="binding site" evidence="9">
    <location>
        <position position="221"/>
    </location>
    <ligand>
        <name>Mn(2+)</name>
        <dbReference type="ChEBI" id="CHEBI:29035"/>
    </ligand>
</feature>
<organism evidence="13 14">
    <name type="scientific">Thalassospira alkalitolerans</name>
    <dbReference type="NCBI Taxonomy" id="1293890"/>
    <lineage>
        <taxon>Bacteria</taxon>
        <taxon>Pseudomonadati</taxon>
        <taxon>Pseudomonadota</taxon>
        <taxon>Alphaproteobacteria</taxon>
        <taxon>Rhodospirillales</taxon>
        <taxon>Thalassospiraceae</taxon>
        <taxon>Thalassospira</taxon>
    </lineage>
</organism>
<comment type="caution">
    <text evidence="9">Lacks conserved residue(s) required for the propagation of feature annotation.</text>
</comment>
<comment type="caution">
    <text evidence="13">The sequence shown here is derived from an EMBL/GenBank/DDBJ whole genome shotgun (WGS) entry which is preliminary data.</text>
</comment>
<evidence type="ECO:0000256" key="1">
    <source>
        <dbReference type="ARBA" id="ARBA00005094"/>
    </source>
</evidence>
<dbReference type="Pfam" id="PF08436">
    <property type="entry name" value="DXP_redisom_C"/>
    <property type="match status" value="1"/>
</dbReference>
<feature type="binding site" evidence="9">
    <location>
        <position position="152"/>
    </location>
    <ligand>
        <name>1-deoxy-D-xylulose 5-phosphate</name>
        <dbReference type="ChEBI" id="CHEBI:57792"/>
    </ligand>
</feature>
<feature type="binding site" evidence="9">
    <location>
        <position position="176"/>
    </location>
    <ligand>
        <name>1-deoxy-D-xylulose 5-phosphate</name>
        <dbReference type="ChEBI" id="CHEBI:57792"/>
    </ligand>
</feature>
<comment type="function">
    <text evidence="9">Catalyzes the NADPH-dependent rearrangement and reduction of 1-deoxy-D-xylulose-5-phosphate (DXP) to 2-C-methyl-D-erythritol 4-phosphate (MEP).</text>
</comment>
<dbReference type="UniPathway" id="UPA00056">
    <property type="reaction ID" value="UER00092"/>
</dbReference>
<feature type="domain" description="1-deoxy-D-xylulose 5-phosphate reductoisomerase C-terminal" evidence="11">
    <location>
        <begin position="146"/>
        <end position="229"/>
    </location>
</feature>
<dbReference type="Gene3D" id="3.40.50.720">
    <property type="entry name" value="NAD(P)-binding Rossmann-like Domain"/>
    <property type="match status" value="1"/>
</dbReference>
<dbReference type="Gene3D" id="1.10.1740.10">
    <property type="match status" value="1"/>
</dbReference>
<evidence type="ECO:0000256" key="2">
    <source>
        <dbReference type="ARBA" id="ARBA00006825"/>
    </source>
</evidence>
<dbReference type="PANTHER" id="PTHR30525">
    <property type="entry name" value="1-DEOXY-D-XYLULOSE 5-PHOSPHATE REDUCTOISOMERASE"/>
    <property type="match status" value="1"/>
</dbReference>
<dbReference type="AlphaFoldDB" id="A0A1Y2LEZ9"/>
<feature type="binding site" evidence="9">
    <location>
        <position position="218"/>
    </location>
    <ligand>
        <name>1-deoxy-D-xylulose 5-phosphate</name>
        <dbReference type="ChEBI" id="CHEBI:57792"/>
    </ligand>
</feature>
<dbReference type="SUPFAM" id="SSF51735">
    <property type="entry name" value="NAD(P)-binding Rossmann-fold domains"/>
    <property type="match status" value="1"/>
</dbReference>
<name>A0A1Y2LEZ9_9PROT</name>
<feature type="binding site" evidence="9">
    <location>
        <position position="40"/>
    </location>
    <ligand>
        <name>NADPH</name>
        <dbReference type="ChEBI" id="CHEBI:57783"/>
    </ligand>
</feature>
<comment type="pathway">
    <text evidence="1 9">Isoprenoid biosynthesis; isopentenyl diphosphate biosynthesis via DXP pathway; isopentenyl diphosphate from 1-deoxy-D-xylulose 5-phosphate: step 1/6.</text>
</comment>
<evidence type="ECO:0000256" key="7">
    <source>
        <dbReference type="ARBA" id="ARBA00023229"/>
    </source>
</evidence>
<dbReference type="EMBL" id="JFKB01000004">
    <property type="protein sequence ID" value="OSQ48767.1"/>
    <property type="molecule type" value="Genomic_DNA"/>
</dbReference>
<evidence type="ECO:0000256" key="8">
    <source>
        <dbReference type="ARBA" id="ARBA00048543"/>
    </source>
</evidence>
<keyword evidence="13" id="KW-0413">Isomerase</keyword>
<dbReference type="InterPro" id="IPR003821">
    <property type="entry name" value="DXP_reductoisomerase"/>
</dbReference>
<dbReference type="PIRSF" id="PIRSF006205">
    <property type="entry name" value="Dxp_reductismrs"/>
    <property type="match status" value="1"/>
</dbReference>
<dbReference type="InterPro" id="IPR036169">
    <property type="entry name" value="DXPR_C_sf"/>
</dbReference>
<dbReference type="GO" id="GO:0016853">
    <property type="term" value="F:isomerase activity"/>
    <property type="evidence" value="ECO:0007669"/>
    <property type="project" value="UniProtKB-KW"/>
</dbReference>
<feature type="binding site" evidence="9">
    <location>
        <position position="124"/>
    </location>
    <ligand>
        <name>NADPH</name>
        <dbReference type="ChEBI" id="CHEBI:57783"/>
    </ligand>
</feature>
<dbReference type="HAMAP" id="MF_00183">
    <property type="entry name" value="DXP_reductoisom"/>
    <property type="match status" value="1"/>
</dbReference>
<dbReference type="Pfam" id="PF13288">
    <property type="entry name" value="DXPR_C"/>
    <property type="match status" value="1"/>
</dbReference>
<feature type="binding site" evidence="9">
    <location>
        <position position="14"/>
    </location>
    <ligand>
        <name>NADPH</name>
        <dbReference type="ChEBI" id="CHEBI:57783"/>
    </ligand>
</feature>
<evidence type="ECO:0000256" key="3">
    <source>
        <dbReference type="ARBA" id="ARBA00022723"/>
    </source>
</evidence>
<accession>A0A1Y2LEZ9</accession>
<feature type="binding site" evidence="9">
    <location>
        <position position="13"/>
    </location>
    <ligand>
        <name>NADPH</name>
        <dbReference type="ChEBI" id="CHEBI:57783"/>
    </ligand>
</feature>
<feature type="binding site" evidence="9">
    <location>
        <position position="212"/>
    </location>
    <ligand>
        <name>1-deoxy-D-xylulose 5-phosphate</name>
        <dbReference type="ChEBI" id="CHEBI:57792"/>
    </ligand>
</feature>
<evidence type="ECO:0000256" key="9">
    <source>
        <dbReference type="HAMAP-Rule" id="MF_00183"/>
    </source>
</evidence>
<feature type="domain" description="1-deoxy-D-xylulose 5-phosphate reductoisomerase N-terminal" evidence="10">
    <location>
        <begin position="7"/>
        <end position="132"/>
    </location>
</feature>
<dbReference type="InterPro" id="IPR026877">
    <property type="entry name" value="DXPR_C"/>
</dbReference>
<feature type="binding site" evidence="9">
    <location>
        <position position="150"/>
    </location>
    <ligand>
        <name>Mn(2+)</name>
        <dbReference type="ChEBI" id="CHEBI:29035"/>
    </ligand>
</feature>
<feature type="binding site" evidence="9">
    <location>
        <position position="15"/>
    </location>
    <ligand>
        <name>NADPH</name>
        <dbReference type="ChEBI" id="CHEBI:57783"/>
    </ligand>
</feature>
<dbReference type="InterPro" id="IPR013512">
    <property type="entry name" value="DXP_reductoisomerase_N"/>
</dbReference>
<comment type="catalytic activity">
    <reaction evidence="8">
        <text>2-C-methyl-D-erythritol 4-phosphate + NADP(+) = 1-deoxy-D-xylulose 5-phosphate + NADPH + H(+)</text>
        <dbReference type="Rhea" id="RHEA:13717"/>
        <dbReference type="ChEBI" id="CHEBI:15378"/>
        <dbReference type="ChEBI" id="CHEBI:57783"/>
        <dbReference type="ChEBI" id="CHEBI:57792"/>
        <dbReference type="ChEBI" id="CHEBI:58262"/>
        <dbReference type="ChEBI" id="CHEBI:58349"/>
        <dbReference type="EC" id="1.1.1.267"/>
    </reaction>
    <physiologicalReaction direction="right-to-left" evidence="8">
        <dbReference type="Rhea" id="RHEA:13719"/>
    </physiologicalReaction>
</comment>
<evidence type="ECO:0000256" key="6">
    <source>
        <dbReference type="ARBA" id="ARBA00023211"/>
    </source>
</evidence>
<dbReference type="InterPro" id="IPR036291">
    <property type="entry name" value="NAD(P)-bd_dom_sf"/>
</dbReference>
<keyword evidence="5 9" id="KW-0560">Oxidoreductase</keyword>
<keyword evidence="4 9" id="KW-0521">NADP</keyword>
<feature type="binding site" evidence="9">
    <location>
        <position position="221"/>
    </location>
    <ligand>
        <name>1-deoxy-D-xylulose 5-phosphate</name>
        <dbReference type="ChEBI" id="CHEBI:57792"/>
    </ligand>
</feature>
<dbReference type="SUPFAM" id="SSF55347">
    <property type="entry name" value="Glyceraldehyde-3-phosphate dehydrogenase-like, C-terminal domain"/>
    <property type="match status" value="1"/>
</dbReference>
<feature type="binding site" evidence="9">
    <location>
        <position position="41"/>
    </location>
    <ligand>
        <name>NADPH</name>
        <dbReference type="ChEBI" id="CHEBI:57783"/>
    </ligand>
</feature>
<evidence type="ECO:0000259" key="11">
    <source>
        <dbReference type="Pfam" id="PF08436"/>
    </source>
</evidence>
<feature type="binding site" evidence="9">
    <location>
        <position position="126"/>
    </location>
    <ligand>
        <name>NADPH</name>
        <dbReference type="ChEBI" id="CHEBI:57783"/>
    </ligand>
</feature>
<dbReference type="EC" id="1.1.1.267" evidence="9"/>
<reference evidence="13 14" key="1">
    <citation type="submission" date="2014-03" db="EMBL/GenBank/DDBJ databases">
        <title>The draft genome sequence of Thalassospira alkalitolerans JCM 18968.</title>
        <authorList>
            <person name="Lai Q."/>
            <person name="Shao Z."/>
        </authorList>
    </citation>
    <scope>NUCLEOTIDE SEQUENCE [LARGE SCALE GENOMIC DNA]</scope>
    <source>
        <strain evidence="13 14">JCM 18968</strain>
    </source>
</reference>
<evidence type="ECO:0000259" key="12">
    <source>
        <dbReference type="Pfam" id="PF13288"/>
    </source>
</evidence>
<dbReference type="GO" id="GO:0051484">
    <property type="term" value="P:isopentenyl diphosphate biosynthetic process, methylerythritol 4-phosphate pathway involved in terpenoid biosynthetic process"/>
    <property type="evidence" value="ECO:0007669"/>
    <property type="project" value="TreeGrafter"/>
</dbReference>
<protein>
    <recommendedName>
        <fullName evidence="9">1-deoxy-D-xylulose 5-phosphate reductoisomerase</fullName>
        <shortName evidence="9">DXP reductoisomerase</shortName>
        <ecNumber evidence="9">1.1.1.267</ecNumber>
    </recommendedName>
    <alternativeName>
        <fullName evidence="9">1-deoxyxylulose-5-phosphate reductoisomerase</fullName>
    </alternativeName>
    <alternativeName>
        <fullName evidence="9">2-C-methyl-D-erythritol 4-phosphate synthase</fullName>
    </alternativeName>
</protein>
<gene>
    <name evidence="9" type="primary">dxr</name>
    <name evidence="13" type="ORF">TALK_07465</name>
</gene>
<feature type="binding site" evidence="9">
    <location>
        <position position="16"/>
    </location>
    <ligand>
        <name>NADPH</name>
        <dbReference type="ChEBI" id="CHEBI:57783"/>
    </ligand>
</feature>
<dbReference type="Pfam" id="PF02670">
    <property type="entry name" value="DXP_reductoisom"/>
    <property type="match status" value="1"/>
</dbReference>
<evidence type="ECO:0000256" key="5">
    <source>
        <dbReference type="ARBA" id="ARBA00023002"/>
    </source>
</evidence>
<dbReference type="GO" id="GO:0030604">
    <property type="term" value="F:1-deoxy-D-xylulose-5-phosphate reductoisomerase activity"/>
    <property type="evidence" value="ECO:0007669"/>
    <property type="project" value="UniProtKB-UniRule"/>
</dbReference>
<keyword evidence="6 9" id="KW-0464">Manganese</keyword>
<comment type="cofactor">
    <cofactor evidence="9">
        <name>Mg(2+)</name>
        <dbReference type="ChEBI" id="CHEBI:18420"/>
    </cofactor>
    <cofactor evidence="9">
        <name>Mn(2+)</name>
        <dbReference type="ChEBI" id="CHEBI:29035"/>
    </cofactor>
</comment>
<evidence type="ECO:0000259" key="10">
    <source>
        <dbReference type="Pfam" id="PF02670"/>
    </source>
</evidence>
<feature type="binding site" evidence="9">
    <location>
        <position position="205"/>
    </location>
    <ligand>
        <name>NADPH</name>
        <dbReference type="ChEBI" id="CHEBI:57783"/>
    </ligand>
</feature>
<comment type="similarity">
    <text evidence="2 9">Belongs to the DXR family.</text>
</comment>
<evidence type="ECO:0000313" key="14">
    <source>
        <dbReference type="Proteomes" id="UP000193396"/>
    </source>
</evidence>
<evidence type="ECO:0000313" key="13">
    <source>
        <dbReference type="EMBL" id="OSQ48767.1"/>
    </source>
</evidence>
<proteinExistence type="inferred from homology"/>
<dbReference type="PANTHER" id="PTHR30525:SF0">
    <property type="entry name" value="1-DEOXY-D-XYLULOSE 5-PHOSPHATE REDUCTOISOMERASE, CHLOROPLASTIC"/>
    <property type="match status" value="1"/>
</dbReference>
<feature type="binding site" evidence="9">
    <location>
        <position position="152"/>
    </location>
    <ligand>
        <name>Mn(2+)</name>
        <dbReference type="ChEBI" id="CHEBI:29035"/>
    </ligand>
</feature>
<dbReference type="NCBIfam" id="TIGR00243">
    <property type="entry name" value="Dxr"/>
    <property type="match status" value="1"/>
</dbReference>
<keyword evidence="14" id="KW-1185">Reference proteome</keyword>
<dbReference type="OrthoDB" id="9806546at2"/>
<dbReference type="FunFam" id="3.40.50.720:FF:000045">
    <property type="entry name" value="1-deoxy-D-xylulose 5-phosphate reductoisomerase"/>
    <property type="match status" value="1"/>
</dbReference>
<sequence>MTIKKSVCVLGVTGSVGSSTVDILKSHSDKYFVDAVTAHRNVAALAATAIDLGAAVAVIADESLYEDLKSALAGSGVEATAGEAALVDAASRPSDIVIAAIIGAAGLKATLAAIRRGARVGLANKETLVCAGDLMMAEVVKYGATLIPVDSEHSAIFQVLEQKSADNVDRILLTASGGPFREWSMADMMAVTPKQALAHPNWDMGAKISIDSATMMNKGLELIEACRLFPVPEDRIEVVVHPQSIVHSMVEYSDGSVLAQLGSPDMRTPIAYALSWPERIRINVPRLDFATIGQLNFTSPDLIRFPALRLAREALRAGGTVPTVLNAANEIAVGAFLSGKVTFLQIAETVERMMNKITAAPLCDLDQMFDLDDMVRRETLGLIDTGR</sequence>
<feature type="binding site" evidence="9">
    <location>
        <position position="125"/>
    </location>
    <ligand>
        <name>1-deoxy-D-xylulose 5-phosphate</name>
        <dbReference type="ChEBI" id="CHEBI:57792"/>
    </ligand>
</feature>
<dbReference type="InterPro" id="IPR013644">
    <property type="entry name" value="DXP_reductoisomerase_C"/>
</dbReference>
<feature type="binding site" evidence="9">
    <location>
        <position position="217"/>
    </location>
    <ligand>
        <name>1-deoxy-D-xylulose 5-phosphate</name>
        <dbReference type="ChEBI" id="CHEBI:57792"/>
    </ligand>
</feature>
<keyword evidence="9" id="KW-0460">Magnesium</keyword>